<dbReference type="OrthoDB" id="1933527at2759"/>
<dbReference type="GO" id="GO:0005680">
    <property type="term" value="C:anaphase-promoting complex"/>
    <property type="evidence" value="ECO:0007669"/>
    <property type="project" value="TreeGrafter"/>
</dbReference>
<organism evidence="1 2">
    <name type="scientific">Thalictrum thalictroides</name>
    <name type="common">Rue-anemone</name>
    <name type="synonym">Anemone thalictroides</name>
    <dbReference type="NCBI Taxonomy" id="46969"/>
    <lineage>
        <taxon>Eukaryota</taxon>
        <taxon>Viridiplantae</taxon>
        <taxon>Streptophyta</taxon>
        <taxon>Embryophyta</taxon>
        <taxon>Tracheophyta</taxon>
        <taxon>Spermatophyta</taxon>
        <taxon>Magnoliopsida</taxon>
        <taxon>Ranunculales</taxon>
        <taxon>Ranunculaceae</taxon>
        <taxon>Thalictroideae</taxon>
        <taxon>Thalictrum</taxon>
    </lineage>
</organism>
<keyword evidence="2" id="KW-1185">Reference proteome</keyword>
<proteinExistence type="predicted"/>
<dbReference type="EMBL" id="JABWDY010030459">
    <property type="protein sequence ID" value="KAF5185598.1"/>
    <property type="molecule type" value="Genomic_DNA"/>
</dbReference>
<sequence length="209" mass="24060">MAMATNPASSNHYNLGILDSISDSTIEGILESWIGFCTTTESLLKGEDNLSVRFDFVSYVHILWESRLSSLVQDHFLKTLEETFEKHLARIFWCHFDPQGDGLLPKWNTYHDKEDWGQDALSEALEKICLEKQYQDKCLLLLVNALQSYRESMPKDKHNSDAEMASLMCRYRSMVCSVIMTILPRHFSVALFWITNSFQSIPTFSTISD</sequence>
<evidence type="ECO:0000313" key="2">
    <source>
        <dbReference type="Proteomes" id="UP000554482"/>
    </source>
</evidence>
<dbReference type="GO" id="GO:0007091">
    <property type="term" value="P:metaphase/anaphase transition of mitotic cell cycle"/>
    <property type="evidence" value="ECO:0007669"/>
    <property type="project" value="TreeGrafter"/>
</dbReference>
<dbReference type="PANTHER" id="PTHR45957">
    <property type="entry name" value="ANAPHASE-PROMOTING COMPLEX SUBUNIT 2"/>
    <property type="match status" value="1"/>
</dbReference>
<gene>
    <name evidence="1" type="ORF">FRX31_024814</name>
</gene>
<dbReference type="GO" id="GO:0070979">
    <property type="term" value="P:protein K11-linked ubiquitination"/>
    <property type="evidence" value="ECO:0007669"/>
    <property type="project" value="TreeGrafter"/>
</dbReference>
<comment type="caution">
    <text evidence="1">The sequence shown here is derived from an EMBL/GenBank/DDBJ whole genome shotgun (WGS) entry which is preliminary data.</text>
</comment>
<reference evidence="1 2" key="1">
    <citation type="submission" date="2020-06" db="EMBL/GenBank/DDBJ databases">
        <title>Transcriptomic and genomic resources for Thalictrum thalictroides and T. hernandezii: Facilitating candidate gene discovery in an emerging model plant lineage.</title>
        <authorList>
            <person name="Arias T."/>
            <person name="Riano-Pachon D.M."/>
            <person name="Di Stilio V.S."/>
        </authorList>
    </citation>
    <scope>NUCLEOTIDE SEQUENCE [LARGE SCALE GENOMIC DNA]</scope>
    <source>
        <strain evidence="2">cv. WT478/WT964</strain>
        <tissue evidence="1">Leaves</tissue>
    </source>
</reference>
<dbReference type="InterPro" id="IPR044554">
    <property type="entry name" value="ANAPC2"/>
</dbReference>
<protein>
    <submittedName>
        <fullName evidence="1">Anaphase-promoting complex subunit</fullName>
    </submittedName>
</protein>
<dbReference type="AlphaFoldDB" id="A0A7J6VLX6"/>
<name>A0A7J6VLX6_THATH</name>
<dbReference type="Proteomes" id="UP000554482">
    <property type="component" value="Unassembled WGS sequence"/>
</dbReference>
<evidence type="ECO:0000313" key="1">
    <source>
        <dbReference type="EMBL" id="KAF5185598.1"/>
    </source>
</evidence>
<accession>A0A7J6VLX6</accession>
<dbReference type="PANTHER" id="PTHR45957:SF1">
    <property type="entry name" value="ANAPHASE-PROMOTING COMPLEX SUBUNIT 2"/>
    <property type="match status" value="1"/>
</dbReference>